<proteinExistence type="predicted"/>
<feature type="signal peptide" evidence="1">
    <location>
        <begin position="1"/>
        <end position="22"/>
    </location>
</feature>
<dbReference type="InterPro" id="IPR011990">
    <property type="entry name" value="TPR-like_helical_dom_sf"/>
</dbReference>
<dbReference type="PROSITE" id="PS51257">
    <property type="entry name" value="PROKAR_LIPOPROTEIN"/>
    <property type="match status" value="1"/>
</dbReference>
<evidence type="ECO:0000313" key="3">
    <source>
        <dbReference type="Proteomes" id="UP000184432"/>
    </source>
</evidence>
<dbReference type="Gene3D" id="1.25.40.390">
    <property type="match status" value="1"/>
</dbReference>
<dbReference type="STRING" id="570521.SAMN04488508_10692"/>
<dbReference type="Pfam" id="PF12771">
    <property type="entry name" value="SusD-like_2"/>
    <property type="match status" value="1"/>
</dbReference>
<dbReference type="EMBL" id="FQYP01000006">
    <property type="protein sequence ID" value="SHJ17701.1"/>
    <property type="molecule type" value="Genomic_DNA"/>
</dbReference>
<sequence>MKNIFKNKISILLVLVSAIVFTGCEDTIEGINSDPLAALEIDPALLMPEILLGGITANRTVEQFQMSTHSQHWSFSANFGVFRNPERGTISPNTVNNIFFGNYTTSLRNLAQMRILTERNNPAARNIIGQAKVLEAFTYLNLTQVFGAIPFSEAIQVEEFPNPNFDSQEDVLRGVAVLLDEAIAELATDTDIVDGADLIYGGNRENWIRFANSLKLKALMLIANVDPTSVAADIQALASQPMITENQYEAKLDYLDQAGNQNPIFTLIVQFAGGSQDFYSGGSTLVTLMNNNNDPRRAAYFNELDGGGFAGQPQGSLILDTAQFSQVSDDIIVATLPDRYATAPETNFYLAEAALLGLITGGPAAADTFYQAGISTSLGRYDGLPNEVPAGDKATYLASARGSIAGDSQADALRKIHEEHYVADFMRHMESWTTIRRNQVPDYEPITQTVLTDNINRYQIPLSEITSNPNAPAVEALITPMFFQN</sequence>
<organism evidence="2 3">
    <name type="scientific">Aquimarina spongiae</name>
    <dbReference type="NCBI Taxonomy" id="570521"/>
    <lineage>
        <taxon>Bacteria</taxon>
        <taxon>Pseudomonadati</taxon>
        <taxon>Bacteroidota</taxon>
        <taxon>Flavobacteriia</taxon>
        <taxon>Flavobacteriales</taxon>
        <taxon>Flavobacteriaceae</taxon>
        <taxon>Aquimarina</taxon>
    </lineage>
</organism>
<dbReference type="InterPro" id="IPR041662">
    <property type="entry name" value="SusD-like_2"/>
</dbReference>
<accession>A0A1M6H671</accession>
<name>A0A1M6H671_9FLAO</name>
<keyword evidence="1" id="KW-0732">Signal</keyword>
<feature type="chain" id="PRO_5013291276" evidence="1">
    <location>
        <begin position="23"/>
        <end position="485"/>
    </location>
</feature>
<gene>
    <name evidence="2" type="ORF">SAMN04488508_10692</name>
</gene>
<dbReference type="AlphaFoldDB" id="A0A1M6H671"/>
<evidence type="ECO:0000256" key="1">
    <source>
        <dbReference type="SAM" id="SignalP"/>
    </source>
</evidence>
<dbReference type="SUPFAM" id="SSF48452">
    <property type="entry name" value="TPR-like"/>
    <property type="match status" value="1"/>
</dbReference>
<dbReference type="RefSeq" id="WP_170864606.1">
    <property type="nucleotide sequence ID" value="NZ_FQYP01000006.1"/>
</dbReference>
<evidence type="ECO:0000313" key="2">
    <source>
        <dbReference type="EMBL" id="SHJ17701.1"/>
    </source>
</evidence>
<reference evidence="3" key="1">
    <citation type="submission" date="2016-11" db="EMBL/GenBank/DDBJ databases">
        <authorList>
            <person name="Varghese N."/>
            <person name="Submissions S."/>
        </authorList>
    </citation>
    <scope>NUCLEOTIDE SEQUENCE [LARGE SCALE GENOMIC DNA]</scope>
    <source>
        <strain evidence="3">DSM 22623</strain>
    </source>
</reference>
<protein>
    <submittedName>
        <fullName evidence="2">Starch-binding associating with outer membrane</fullName>
    </submittedName>
</protein>
<dbReference type="Proteomes" id="UP000184432">
    <property type="component" value="Unassembled WGS sequence"/>
</dbReference>
<keyword evidence="3" id="KW-1185">Reference proteome</keyword>